<dbReference type="InterPro" id="IPR017508">
    <property type="entry name" value="HipA_N1"/>
</dbReference>
<feature type="non-terminal residue" evidence="2">
    <location>
        <position position="82"/>
    </location>
</feature>
<sequence length="82" mass="9172">MTLHTLNVFDGNAKVGTLEYESLDERFSVHYDEGWRRAEEAYSISPHIPMLGSGASSGTVRRFLENLLPEGRALDIVATTFQ</sequence>
<dbReference type="NCBIfam" id="TIGR03071">
    <property type="entry name" value="couple_hipA"/>
    <property type="match status" value="1"/>
</dbReference>
<feature type="domain" description="HipA N-terminal subdomain 1" evidence="1">
    <location>
        <begin position="6"/>
        <end position="80"/>
    </location>
</feature>
<name>T1APE6_9ZZZZ</name>
<dbReference type="Pfam" id="PF13657">
    <property type="entry name" value="Couple_hipA"/>
    <property type="match status" value="1"/>
</dbReference>
<accession>T1APE6</accession>
<reference evidence="2" key="2">
    <citation type="journal article" date="2014" name="ISME J.">
        <title>Microbial stratification in low pH oxic and suboxic macroscopic growths along an acid mine drainage.</title>
        <authorList>
            <person name="Mendez-Garcia C."/>
            <person name="Mesa V."/>
            <person name="Sprenger R.R."/>
            <person name="Richter M."/>
            <person name="Diez M.S."/>
            <person name="Solano J."/>
            <person name="Bargiela R."/>
            <person name="Golyshina O.V."/>
            <person name="Manteca A."/>
            <person name="Ramos J.L."/>
            <person name="Gallego J.R."/>
            <person name="Llorente I."/>
            <person name="Martins Dos Santos V.A."/>
            <person name="Jensen O.N."/>
            <person name="Pelaez A.I."/>
            <person name="Sanchez J."/>
            <person name="Ferrer M."/>
        </authorList>
    </citation>
    <scope>NUCLEOTIDE SEQUENCE</scope>
</reference>
<organism evidence="2">
    <name type="scientific">mine drainage metagenome</name>
    <dbReference type="NCBI Taxonomy" id="410659"/>
    <lineage>
        <taxon>unclassified sequences</taxon>
        <taxon>metagenomes</taxon>
        <taxon>ecological metagenomes</taxon>
    </lineage>
</organism>
<evidence type="ECO:0000259" key="1">
    <source>
        <dbReference type="Pfam" id="PF13657"/>
    </source>
</evidence>
<proteinExistence type="predicted"/>
<evidence type="ECO:0000313" key="2">
    <source>
        <dbReference type="EMBL" id="EQD59227.1"/>
    </source>
</evidence>
<protein>
    <submittedName>
        <fullName evidence="2">HipA domain-containing protein</fullName>
    </submittedName>
</protein>
<dbReference type="EMBL" id="AUZZ01002718">
    <property type="protein sequence ID" value="EQD59227.1"/>
    <property type="molecule type" value="Genomic_DNA"/>
</dbReference>
<dbReference type="AlphaFoldDB" id="T1APE6"/>
<reference evidence="2" key="1">
    <citation type="submission" date="2013-08" db="EMBL/GenBank/DDBJ databases">
        <authorList>
            <person name="Mendez C."/>
            <person name="Richter M."/>
            <person name="Ferrer M."/>
            <person name="Sanchez J."/>
        </authorList>
    </citation>
    <scope>NUCLEOTIDE SEQUENCE</scope>
</reference>
<gene>
    <name evidence="2" type="ORF">B2A_04064</name>
</gene>
<comment type="caution">
    <text evidence="2">The sequence shown here is derived from an EMBL/GenBank/DDBJ whole genome shotgun (WGS) entry which is preliminary data.</text>
</comment>